<organism evidence="6 7">
    <name type="scientific">Mesorhizobium wenxiniae</name>
    <dbReference type="NCBI Taxonomy" id="2014805"/>
    <lineage>
        <taxon>Bacteria</taxon>
        <taxon>Pseudomonadati</taxon>
        <taxon>Pseudomonadota</taxon>
        <taxon>Alphaproteobacteria</taxon>
        <taxon>Hyphomicrobiales</taxon>
        <taxon>Phyllobacteriaceae</taxon>
        <taxon>Mesorhizobium</taxon>
    </lineage>
</organism>
<protein>
    <submittedName>
        <fullName evidence="6">TetR family transcriptional regulator</fullName>
    </submittedName>
</protein>
<dbReference type="PANTHER" id="PTHR47506:SF1">
    <property type="entry name" value="HTH-TYPE TRANSCRIPTIONAL REGULATOR YJDC"/>
    <property type="match status" value="1"/>
</dbReference>
<keyword evidence="7" id="KW-1185">Reference proteome</keyword>
<keyword evidence="1" id="KW-0805">Transcription regulation</keyword>
<dbReference type="InterPro" id="IPR036271">
    <property type="entry name" value="Tet_transcr_reg_TetR-rel_C_sf"/>
</dbReference>
<comment type="caution">
    <text evidence="6">The sequence shown here is derived from an EMBL/GenBank/DDBJ whole genome shotgun (WGS) entry which is preliminary data.</text>
</comment>
<dbReference type="SUPFAM" id="SSF48498">
    <property type="entry name" value="Tetracyclin repressor-like, C-terminal domain"/>
    <property type="match status" value="1"/>
</dbReference>
<dbReference type="PROSITE" id="PS50977">
    <property type="entry name" value="HTH_TETR_2"/>
    <property type="match status" value="1"/>
</dbReference>
<keyword evidence="2 4" id="KW-0238">DNA-binding</keyword>
<dbReference type="Proteomes" id="UP000215931">
    <property type="component" value="Unassembled WGS sequence"/>
</dbReference>
<dbReference type="InterPro" id="IPR001647">
    <property type="entry name" value="HTH_TetR"/>
</dbReference>
<name>A0A271KDG3_9HYPH</name>
<evidence type="ECO:0000256" key="4">
    <source>
        <dbReference type="PROSITE-ProRule" id="PRU00335"/>
    </source>
</evidence>
<dbReference type="EMBL" id="NPKH01000028">
    <property type="protein sequence ID" value="PAP93075.1"/>
    <property type="molecule type" value="Genomic_DNA"/>
</dbReference>
<evidence type="ECO:0000256" key="3">
    <source>
        <dbReference type="ARBA" id="ARBA00023163"/>
    </source>
</evidence>
<proteinExistence type="predicted"/>
<dbReference type="GO" id="GO:0003677">
    <property type="term" value="F:DNA binding"/>
    <property type="evidence" value="ECO:0007669"/>
    <property type="project" value="UniProtKB-UniRule"/>
</dbReference>
<dbReference type="PRINTS" id="PR00455">
    <property type="entry name" value="HTHTETR"/>
</dbReference>
<accession>A0A271KDG3</accession>
<keyword evidence="3" id="KW-0804">Transcription</keyword>
<gene>
    <name evidence="6" type="ORF">CIT31_23465</name>
</gene>
<evidence type="ECO:0000313" key="7">
    <source>
        <dbReference type="Proteomes" id="UP000215931"/>
    </source>
</evidence>
<evidence type="ECO:0000256" key="1">
    <source>
        <dbReference type="ARBA" id="ARBA00023015"/>
    </source>
</evidence>
<sequence>MRKGAETRERILEIAEASVLAKGFGATSIEEVIAEAGITKSGFFYHFKDKNELARALMLRYVEENDRIFDEVFHRGRQLSDDPLQSFLITLKLLAELMGDLPNGHPGCLIATFTYQERLFDRNVRDIAADAVRSWNGRFRDALNEIATVYPARKGMDLDDVAIMFSCVIDGGIIMSRGLGDPRVLGRQILAFRSVIKMLFAPAAPDIMLPTAPTAIAAE</sequence>
<evidence type="ECO:0000259" key="5">
    <source>
        <dbReference type="PROSITE" id="PS50977"/>
    </source>
</evidence>
<feature type="DNA-binding region" description="H-T-H motif" evidence="4">
    <location>
        <begin position="28"/>
        <end position="47"/>
    </location>
</feature>
<evidence type="ECO:0000313" key="6">
    <source>
        <dbReference type="EMBL" id="PAP93075.1"/>
    </source>
</evidence>
<dbReference type="Pfam" id="PF00440">
    <property type="entry name" value="TetR_N"/>
    <property type="match status" value="1"/>
</dbReference>
<reference evidence="6 7" key="1">
    <citation type="submission" date="2017-08" db="EMBL/GenBank/DDBJ databases">
        <title>Mesorhizobium wenxinae sp. nov., a novel rhizobial species isolated from root nodules of chickpea (Cicer arietinum L.).</title>
        <authorList>
            <person name="Zhang J."/>
        </authorList>
    </citation>
    <scope>NUCLEOTIDE SEQUENCE [LARGE SCALE GENOMIC DNA]</scope>
    <source>
        <strain evidence="7">WYCCWR 10019</strain>
    </source>
</reference>
<dbReference type="PANTHER" id="PTHR47506">
    <property type="entry name" value="TRANSCRIPTIONAL REGULATORY PROTEIN"/>
    <property type="match status" value="1"/>
</dbReference>
<dbReference type="SUPFAM" id="SSF46689">
    <property type="entry name" value="Homeodomain-like"/>
    <property type="match status" value="1"/>
</dbReference>
<dbReference type="AlphaFoldDB" id="A0A271KDG3"/>
<dbReference type="OrthoDB" id="9809772at2"/>
<dbReference type="InterPro" id="IPR009057">
    <property type="entry name" value="Homeodomain-like_sf"/>
</dbReference>
<evidence type="ECO:0000256" key="2">
    <source>
        <dbReference type="ARBA" id="ARBA00023125"/>
    </source>
</evidence>
<dbReference type="Gene3D" id="1.10.357.10">
    <property type="entry name" value="Tetracycline Repressor, domain 2"/>
    <property type="match status" value="1"/>
</dbReference>
<dbReference type="RefSeq" id="WP_095520601.1">
    <property type="nucleotide sequence ID" value="NZ_NPKH01000028.1"/>
</dbReference>
<feature type="domain" description="HTH tetR-type" evidence="5">
    <location>
        <begin position="5"/>
        <end position="65"/>
    </location>
</feature>